<evidence type="ECO:0000256" key="1">
    <source>
        <dbReference type="PROSITE-ProRule" id="PRU00339"/>
    </source>
</evidence>
<sequence>MKYLFAILLVTVSSWTDLDKIAKVNKLKKEAKTAYNNGDYQKALDNYLYLVDSMQVEDDNIVLNMANAYYKLNDTTNAVNNYQAVVDSKDNVVRSVAQQQLGVIANRSKKFKEALEHFKEAIKADPANEEARYNYELLKKVLEEQEQQNKDQQNKDNKDQQKRDQQKKDQQKQDQQKGDQEKKDQEQQKDEQKEGEGDEKEEQQKDDKKDGEKKEDGKPKEEQQQKP</sequence>
<dbReference type="InterPro" id="IPR011990">
    <property type="entry name" value="TPR-like_helical_dom_sf"/>
</dbReference>
<comment type="caution">
    <text evidence="3">The sequence shown here is derived from an EMBL/GenBank/DDBJ whole genome shotgun (WGS) entry which is preliminary data.</text>
</comment>
<name>A0ABW9RJD1_9BACT</name>
<proteinExistence type="predicted"/>
<dbReference type="Gene3D" id="1.25.40.10">
    <property type="entry name" value="Tetratricopeptide repeat domain"/>
    <property type="match status" value="1"/>
</dbReference>
<dbReference type="Proteomes" id="UP000798808">
    <property type="component" value="Unassembled WGS sequence"/>
</dbReference>
<evidence type="ECO:0000313" key="3">
    <source>
        <dbReference type="EMBL" id="MTI24188.1"/>
    </source>
</evidence>
<evidence type="ECO:0000256" key="2">
    <source>
        <dbReference type="SAM" id="MobiDB-lite"/>
    </source>
</evidence>
<dbReference type="InterPro" id="IPR019734">
    <property type="entry name" value="TPR_rpt"/>
</dbReference>
<dbReference type="RefSeq" id="WP_155169932.1">
    <property type="nucleotide sequence ID" value="NZ_SMLW01000378.1"/>
</dbReference>
<feature type="compositionally biased region" description="Basic and acidic residues" evidence="2">
    <location>
        <begin position="202"/>
        <end position="227"/>
    </location>
</feature>
<dbReference type="Pfam" id="PF13432">
    <property type="entry name" value="TPR_16"/>
    <property type="match status" value="1"/>
</dbReference>
<accession>A0ABW9RJD1</accession>
<feature type="region of interest" description="Disordered" evidence="2">
    <location>
        <begin position="145"/>
        <end position="227"/>
    </location>
</feature>
<feature type="repeat" description="TPR" evidence="1">
    <location>
        <begin position="95"/>
        <end position="128"/>
    </location>
</feature>
<dbReference type="SUPFAM" id="SSF48452">
    <property type="entry name" value="TPR-like"/>
    <property type="match status" value="1"/>
</dbReference>
<organism evidence="3 4">
    <name type="scientific">Fulvivirga kasyanovii</name>
    <dbReference type="NCBI Taxonomy" id="396812"/>
    <lineage>
        <taxon>Bacteria</taxon>
        <taxon>Pseudomonadati</taxon>
        <taxon>Bacteroidota</taxon>
        <taxon>Cytophagia</taxon>
        <taxon>Cytophagales</taxon>
        <taxon>Fulvivirgaceae</taxon>
        <taxon>Fulvivirga</taxon>
    </lineage>
</organism>
<keyword evidence="1" id="KW-0802">TPR repeat</keyword>
<feature type="compositionally biased region" description="Basic and acidic residues" evidence="2">
    <location>
        <begin position="145"/>
        <end position="195"/>
    </location>
</feature>
<feature type="non-terminal residue" evidence="3">
    <location>
        <position position="227"/>
    </location>
</feature>
<gene>
    <name evidence="3" type="ORF">E1163_04450</name>
</gene>
<dbReference type="PROSITE" id="PS50005">
    <property type="entry name" value="TPR"/>
    <property type="match status" value="1"/>
</dbReference>
<dbReference type="SMART" id="SM00028">
    <property type="entry name" value="TPR"/>
    <property type="match status" value="2"/>
</dbReference>
<keyword evidence="4" id="KW-1185">Reference proteome</keyword>
<protein>
    <submittedName>
        <fullName evidence="3">Tetratricopeptide repeat protein</fullName>
    </submittedName>
</protein>
<dbReference type="EMBL" id="SMLW01000378">
    <property type="protein sequence ID" value="MTI24188.1"/>
    <property type="molecule type" value="Genomic_DNA"/>
</dbReference>
<reference evidence="3 4" key="1">
    <citation type="submission" date="2019-02" db="EMBL/GenBank/DDBJ databases">
        <authorList>
            <person name="Goldberg S.R."/>
            <person name="Haltli B.A."/>
            <person name="Correa H."/>
            <person name="Russell K.G."/>
        </authorList>
    </citation>
    <scope>NUCLEOTIDE SEQUENCE [LARGE SCALE GENOMIC DNA]</scope>
    <source>
        <strain evidence="3 4">JCM 16186</strain>
    </source>
</reference>
<evidence type="ECO:0000313" key="4">
    <source>
        <dbReference type="Proteomes" id="UP000798808"/>
    </source>
</evidence>